<protein>
    <submittedName>
        <fullName evidence="2">Uncharacterized protein</fullName>
    </submittedName>
</protein>
<dbReference type="Proteomes" id="UP000235786">
    <property type="component" value="Unassembled WGS sequence"/>
</dbReference>
<dbReference type="EMBL" id="KZ613954">
    <property type="protein sequence ID" value="PMD34159.1"/>
    <property type="molecule type" value="Genomic_DNA"/>
</dbReference>
<dbReference type="OrthoDB" id="3476275at2759"/>
<organism evidence="2 3">
    <name type="scientific">Hyaloscypha variabilis (strain UAMH 11265 / GT02V1 / F)</name>
    <name type="common">Meliniomyces variabilis</name>
    <dbReference type="NCBI Taxonomy" id="1149755"/>
    <lineage>
        <taxon>Eukaryota</taxon>
        <taxon>Fungi</taxon>
        <taxon>Dikarya</taxon>
        <taxon>Ascomycota</taxon>
        <taxon>Pezizomycotina</taxon>
        <taxon>Leotiomycetes</taxon>
        <taxon>Helotiales</taxon>
        <taxon>Hyaloscyphaceae</taxon>
        <taxon>Hyaloscypha</taxon>
        <taxon>Hyaloscypha variabilis</taxon>
    </lineage>
</organism>
<feature type="region of interest" description="Disordered" evidence="1">
    <location>
        <begin position="83"/>
        <end position="112"/>
    </location>
</feature>
<gene>
    <name evidence="2" type="ORF">L207DRAFT_638711</name>
</gene>
<sequence>MSSPANGRWLVAQQVGGIWGETTTVIHEIRPSVSRGHARTPNKTRSHSTPSTTQSHNTPKETESSAIDGRLFVAQQVVGSRGETTTVVHEIRPSVSRQRANTSKKAPRKRYRVPSQPSLLKLPVELRGIIFKQYLLEWTEDTLTPSLVIALRLHSQLYSEVLDLFYSIKACLISPPNVAKVLSMPKSVLKRVLSINLVHNLVVKNDAGDSVLLKFPLGITCPPIDILQHSNIRSLQLTTATILDVEGSTNKEILSLARYAILKLSTIVDLTLKIPTDKISWRKSPQCWSWRLDFSLPIQKITRGLGIPSRWVYDNMDSIGVHWNAAINGTRTLTWTDEKYWQSIKRENIGLVYTRLAGCERANLRTIYRSRFLDFSRYTCLDCPAQSCICHTTPGAEVDRQIERFHVVCNLDGGWNCSCRSYSEK</sequence>
<name>A0A2J6R6Q0_HYAVF</name>
<keyword evidence="3" id="KW-1185">Reference proteome</keyword>
<evidence type="ECO:0000313" key="2">
    <source>
        <dbReference type="EMBL" id="PMD34159.1"/>
    </source>
</evidence>
<evidence type="ECO:0000256" key="1">
    <source>
        <dbReference type="SAM" id="MobiDB-lite"/>
    </source>
</evidence>
<feature type="compositionally biased region" description="Basic residues" evidence="1">
    <location>
        <begin position="36"/>
        <end position="46"/>
    </location>
</feature>
<feature type="region of interest" description="Disordered" evidence="1">
    <location>
        <begin position="29"/>
        <end position="66"/>
    </location>
</feature>
<reference evidence="2 3" key="1">
    <citation type="submission" date="2016-04" db="EMBL/GenBank/DDBJ databases">
        <title>A degradative enzymes factory behind the ericoid mycorrhizal symbiosis.</title>
        <authorList>
            <consortium name="DOE Joint Genome Institute"/>
            <person name="Martino E."/>
            <person name="Morin E."/>
            <person name="Grelet G."/>
            <person name="Kuo A."/>
            <person name="Kohler A."/>
            <person name="Daghino S."/>
            <person name="Barry K."/>
            <person name="Choi C."/>
            <person name="Cichocki N."/>
            <person name="Clum A."/>
            <person name="Copeland A."/>
            <person name="Hainaut M."/>
            <person name="Haridas S."/>
            <person name="Labutti K."/>
            <person name="Lindquist E."/>
            <person name="Lipzen A."/>
            <person name="Khouja H.-R."/>
            <person name="Murat C."/>
            <person name="Ohm R."/>
            <person name="Olson A."/>
            <person name="Spatafora J."/>
            <person name="Veneault-Fourrey C."/>
            <person name="Henrissat B."/>
            <person name="Grigoriev I."/>
            <person name="Martin F."/>
            <person name="Perotto S."/>
        </authorList>
    </citation>
    <scope>NUCLEOTIDE SEQUENCE [LARGE SCALE GENOMIC DNA]</scope>
    <source>
        <strain evidence="2 3">F</strain>
    </source>
</reference>
<feature type="compositionally biased region" description="Polar residues" evidence="1">
    <location>
        <begin position="47"/>
        <end position="57"/>
    </location>
</feature>
<feature type="compositionally biased region" description="Polar residues" evidence="1">
    <location>
        <begin position="95"/>
        <end position="104"/>
    </location>
</feature>
<dbReference type="AlphaFoldDB" id="A0A2J6R6Q0"/>
<proteinExistence type="predicted"/>
<accession>A0A2J6R6Q0</accession>
<evidence type="ECO:0000313" key="3">
    <source>
        <dbReference type="Proteomes" id="UP000235786"/>
    </source>
</evidence>